<reference evidence="1 2" key="1">
    <citation type="submission" date="2019-09" db="EMBL/GenBank/DDBJ databases">
        <authorList>
            <person name="Depoorter E."/>
        </authorList>
    </citation>
    <scope>NUCLEOTIDE SEQUENCE [LARGE SCALE GENOMIC DNA]</scope>
    <source>
        <strain evidence="1">R-15945</strain>
    </source>
</reference>
<dbReference type="Proteomes" id="UP000494174">
    <property type="component" value="Unassembled WGS sequence"/>
</dbReference>
<dbReference type="EMBL" id="CABVPU010000019">
    <property type="protein sequence ID" value="VWB98132.1"/>
    <property type="molecule type" value="Genomic_DNA"/>
</dbReference>
<name>A0A6P2UHP7_BURL3</name>
<evidence type="ECO:0000313" key="1">
    <source>
        <dbReference type="EMBL" id="VWB98132.1"/>
    </source>
</evidence>
<keyword evidence="1" id="KW-0449">Lipoprotein</keyword>
<accession>A0A6P2UHP7</accession>
<protein>
    <submittedName>
        <fullName evidence="1">Putative lipoprotein</fullName>
    </submittedName>
</protein>
<evidence type="ECO:0000313" key="2">
    <source>
        <dbReference type="Proteomes" id="UP000494174"/>
    </source>
</evidence>
<sequence length="62" mass="6826">MSIMSINVEKSENGCAMLHFGWKVSVAGAIMFALSGCTDLAGVLYCNNSQINFPDYHCFQPY</sequence>
<proteinExistence type="predicted"/>
<gene>
    <name evidence="1" type="ORF">BLA15945_04756</name>
</gene>
<organism evidence="1 2">
    <name type="scientific">Burkholderia lata (strain ATCC 17760 / DSM 23089 / LMG 22485 / NCIMB 9086 / R18194 / 383)</name>
    <dbReference type="NCBI Taxonomy" id="482957"/>
    <lineage>
        <taxon>Bacteria</taxon>
        <taxon>Pseudomonadati</taxon>
        <taxon>Pseudomonadota</taxon>
        <taxon>Betaproteobacteria</taxon>
        <taxon>Burkholderiales</taxon>
        <taxon>Burkholderiaceae</taxon>
        <taxon>Burkholderia</taxon>
        <taxon>Burkholderia cepacia complex</taxon>
    </lineage>
</organism>
<dbReference type="AlphaFoldDB" id="A0A6P2UHP7"/>